<keyword evidence="15" id="KW-0862">Zinc</keyword>
<dbReference type="GO" id="GO:0031214">
    <property type="term" value="P:biomineral tissue development"/>
    <property type="evidence" value="ECO:0007669"/>
    <property type="project" value="UniProtKB-KW"/>
</dbReference>
<evidence type="ECO:0000256" key="13">
    <source>
        <dbReference type="ARBA" id="ARBA00049526"/>
    </source>
</evidence>
<evidence type="ECO:0000256" key="18">
    <source>
        <dbReference type="SAM" id="MobiDB-lite"/>
    </source>
</evidence>
<evidence type="ECO:0000313" key="21">
    <source>
        <dbReference type="Proteomes" id="UP001186944"/>
    </source>
</evidence>
<feature type="active site" description="Phosphoserine intermediate" evidence="14">
    <location>
        <position position="84"/>
    </location>
</feature>
<comment type="subcellular location">
    <subcellularLocation>
        <location evidence="6">Extracellular vesicle membrane</location>
        <topology evidence="6">Lipid-anchor</topology>
        <topology evidence="6">GPI-anchor</topology>
    </subcellularLocation>
</comment>
<evidence type="ECO:0000256" key="11">
    <source>
        <dbReference type="ARBA" id="ARBA00048929"/>
    </source>
</evidence>
<evidence type="ECO:0000256" key="16">
    <source>
        <dbReference type="PROSITE-ProRule" id="PRU00047"/>
    </source>
</evidence>
<feature type="binding site" evidence="15">
    <location>
        <position position="34"/>
    </location>
    <ligand>
        <name>Zn(2+)</name>
        <dbReference type="ChEBI" id="CHEBI:29105"/>
        <label>2</label>
    </ligand>
</feature>
<dbReference type="InterPro" id="IPR001878">
    <property type="entry name" value="Znf_CCHC"/>
</dbReference>
<reference evidence="20" key="1">
    <citation type="submission" date="2019-08" db="EMBL/GenBank/DDBJ databases">
        <title>The improved chromosome-level genome for the pearl oyster Pinctada fucata martensii using PacBio sequencing and Hi-C.</title>
        <authorList>
            <person name="Zheng Z."/>
        </authorList>
    </citation>
    <scope>NUCLEOTIDE SEQUENCE</scope>
    <source>
        <strain evidence="20">ZZ-2019</strain>
        <tissue evidence="20">Adductor muscle</tissue>
    </source>
</reference>
<organism evidence="20 21">
    <name type="scientific">Pinctada imbricata</name>
    <name type="common">Atlantic pearl-oyster</name>
    <name type="synonym">Pinctada martensii</name>
    <dbReference type="NCBI Taxonomy" id="66713"/>
    <lineage>
        <taxon>Eukaryota</taxon>
        <taxon>Metazoa</taxon>
        <taxon>Spiralia</taxon>
        <taxon>Lophotrochozoa</taxon>
        <taxon>Mollusca</taxon>
        <taxon>Bivalvia</taxon>
        <taxon>Autobranchia</taxon>
        <taxon>Pteriomorphia</taxon>
        <taxon>Pterioida</taxon>
        <taxon>Pterioidea</taxon>
        <taxon>Pteriidae</taxon>
        <taxon>Pinctada</taxon>
    </lineage>
</organism>
<dbReference type="Proteomes" id="UP001186944">
    <property type="component" value="Unassembled WGS sequence"/>
</dbReference>
<dbReference type="SUPFAM" id="SSF53649">
    <property type="entry name" value="Alkaline phosphatase-like"/>
    <property type="match status" value="1"/>
</dbReference>
<evidence type="ECO:0000256" key="14">
    <source>
        <dbReference type="PIRSR" id="PIRSR601952-1"/>
    </source>
</evidence>
<evidence type="ECO:0000256" key="7">
    <source>
        <dbReference type="ARBA" id="ARBA00040525"/>
    </source>
</evidence>
<evidence type="ECO:0000256" key="8">
    <source>
        <dbReference type="ARBA" id="ARBA00042603"/>
    </source>
</evidence>
<evidence type="ECO:0000256" key="15">
    <source>
        <dbReference type="PIRSR" id="PIRSR601952-2"/>
    </source>
</evidence>
<evidence type="ECO:0000256" key="17">
    <source>
        <dbReference type="RuleBase" id="RU003946"/>
    </source>
</evidence>
<dbReference type="SMART" id="SM00343">
    <property type="entry name" value="ZnF_C2HC"/>
    <property type="match status" value="1"/>
</dbReference>
<evidence type="ECO:0000256" key="4">
    <source>
        <dbReference type="ARBA" id="ARBA00036105"/>
    </source>
</evidence>
<comment type="cofactor">
    <cofactor evidence="15">
        <name>Mg(2+)</name>
        <dbReference type="ChEBI" id="CHEBI:18420"/>
    </cofactor>
    <text evidence="15">Binds 1 Mg(2+) ion.</text>
</comment>
<gene>
    <name evidence="20" type="ORF">FSP39_005829</name>
</gene>
<evidence type="ECO:0000313" key="20">
    <source>
        <dbReference type="EMBL" id="KAK3104595.1"/>
    </source>
</evidence>
<evidence type="ECO:0000256" key="5">
    <source>
        <dbReference type="ARBA" id="ARBA00036923"/>
    </source>
</evidence>
<dbReference type="InterPro" id="IPR017850">
    <property type="entry name" value="Alkaline_phosphatase_core_sf"/>
</dbReference>
<dbReference type="PRINTS" id="PR00113">
    <property type="entry name" value="ALKPHPHTASE"/>
</dbReference>
<feature type="compositionally biased region" description="Polar residues" evidence="18">
    <location>
        <begin position="307"/>
        <end position="317"/>
    </location>
</feature>
<comment type="caution">
    <text evidence="20">The sequence shown here is derived from an EMBL/GenBank/DDBJ whole genome shotgun (WGS) entry which is preliminary data.</text>
</comment>
<evidence type="ECO:0000256" key="3">
    <source>
        <dbReference type="ARBA" id="ARBA00022591"/>
    </source>
</evidence>
<keyword evidence="15" id="KW-0460">Magnesium</keyword>
<dbReference type="Gene3D" id="3.40.720.10">
    <property type="entry name" value="Alkaline Phosphatase, subunit A"/>
    <property type="match status" value="1"/>
</dbReference>
<evidence type="ECO:0000256" key="2">
    <source>
        <dbReference type="ARBA" id="ARBA00012647"/>
    </source>
</evidence>
<dbReference type="GO" id="GO:0004035">
    <property type="term" value="F:alkaline phosphatase activity"/>
    <property type="evidence" value="ECO:0007669"/>
    <property type="project" value="UniProtKB-EC"/>
</dbReference>
<comment type="catalytic activity">
    <reaction evidence="12">
        <text>pyridoxal 5'-phosphate + H2O = pyridoxal + phosphate</text>
        <dbReference type="Rhea" id="RHEA:20533"/>
        <dbReference type="ChEBI" id="CHEBI:15377"/>
        <dbReference type="ChEBI" id="CHEBI:17310"/>
        <dbReference type="ChEBI" id="CHEBI:43474"/>
        <dbReference type="ChEBI" id="CHEBI:597326"/>
    </reaction>
    <physiologicalReaction direction="left-to-right" evidence="12">
        <dbReference type="Rhea" id="RHEA:20534"/>
    </physiologicalReaction>
</comment>
<comment type="catalytic activity">
    <reaction evidence="11">
        <text>phosphoethanolamine + H2O = ethanolamine + phosphate</text>
        <dbReference type="Rhea" id="RHEA:16089"/>
        <dbReference type="ChEBI" id="CHEBI:15377"/>
        <dbReference type="ChEBI" id="CHEBI:43474"/>
        <dbReference type="ChEBI" id="CHEBI:57603"/>
        <dbReference type="ChEBI" id="CHEBI:58190"/>
    </reaction>
    <physiologicalReaction direction="left-to-right" evidence="11">
        <dbReference type="Rhea" id="RHEA:16090"/>
    </physiologicalReaction>
</comment>
<keyword evidence="16" id="KW-0863">Zinc-finger</keyword>
<dbReference type="EC" id="3.1.3.1" evidence="2"/>
<feature type="non-terminal residue" evidence="20">
    <location>
        <position position="1"/>
    </location>
</feature>
<dbReference type="SUPFAM" id="SSF57756">
    <property type="entry name" value="Retrovirus zinc finger-like domains"/>
    <property type="match status" value="1"/>
</dbReference>
<keyword evidence="15" id="KW-0479">Metal-binding</keyword>
<dbReference type="PROSITE" id="PS50158">
    <property type="entry name" value="ZF_CCHC"/>
    <property type="match status" value="1"/>
</dbReference>
<dbReference type="Pfam" id="PF00245">
    <property type="entry name" value="Alk_phosphatase"/>
    <property type="match status" value="1"/>
</dbReference>
<dbReference type="EMBL" id="VSWD01000004">
    <property type="protein sequence ID" value="KAK3104595.1"/>
    <property type="molecule type" value="Genomic_DNA"/>
</dbReference>
<comment type="subunit">
    <text evidence="1">Homodimer.</text>
</comment>
<sequence length="377" mass="42279">PEYWRQSAMKTIQEAVRMQKNTNKAKNVILFLGDGMGVSTLTPARILKGQMNNKSGEEEHLTWDKFPHVAFSKTYNQDHQTPDSAGTATAILTGVKTNMGMLGVDARTKEGDCASAQGAEIYSIGKWSLDQGRRSTYDMDEVGPSALDQILHKIAEHKEDIDRTVKSRFLELRQEFQGATSSVCKDIKKLKTDSTVTWKSEGNKQQFEPNSKVSDCITQAIWALENSKLDHCKELLLEAVETCNQRNKLVKLADQSSCGWSTVKNYVTNPLADDSDDEKRILKAESKAQREKKEKQKQKSKQKPLYNRSTSTFSNNPGYPFPPIGPTLFMFPGHMQPFRGSAPQFAPRVQGPCFHCGKAGHFRRNCPQQQNTQGGKQ</sequence>
<feature type="binding site" evidence="15">
    <location>
        <position position="34"/>
    </location>
    <ligand>
        <name>Mg(2+)</name>
        <dbReference type="ChEBI" id="CHEBI:18420"/>
    </ligand>
</feature>
<dbReference type="InterPro" id="IPR001952">
    <property type="entry name" value="Alkaline_phosphatase"/>
</dbReference>
<dbReference type="SMART" id="SM00098">
    <property type="entry name" value="alkPPc"/>
    <property type="match status" value="1"/>
</dbReference>
<proteinExistence type="inferred from homology"/>
<comment type="catalytic activity">
    <reaction evidence="13">
        <text>ADP + H2O = AMP + phosphate + H(+)</text>
        <dbReference type="Rhea" id="RHEA:61436"/>
        <dbReference type="ChEBI" id="CHEBI:15377"/>
        <dbReference type="ChEBI" id="CHEBI:15378"/>
        <dbReference type="ChEBI" id="CHEBI:43474"/>
        <dbReference type="ChEBI" id="CHEBI:456215"/>
        <dbReference type="ChEBI" id="CHEBI:456216"/>
    </reaction>
    <physiologicalReaction direction="left-to-right" evidence="13">
        <dbReference type="Rhea" id="RHEA:61437"/>
    </physiologicalReaction>
</comment>
<keyword evidence="3" id="KW-0091">Biomineralization</keyword>
<dbReference type="GO" id="GO:0003676">
    <property type="term" value="F:nucleic acid binding"/>
    <property type="evidence" value="ECO:0007669"/>
    <property type="project" value="InterPro"/>
</dbReference>
<dbReference type="PANTHER" id="PTHR11596:SF74">
    <property type="entry name" value="ALKALINE PHOSPHATASE, TISSUE-NONSPECIFIC ISOZYME"/>
    <property type="match status" value="1"/>
</dbReference>
<evidence type="ECO:0000256" key="6">
    <source>
        <dbReference type="ARBA" id="ARBA00037828"/>
    </source>
</evidence>
<feature type="region of interest" description="Disordered" evidence="18">
    <location>
        <begin position="287"/>
        <end position="319"/>
    </location>
</feature>
<dbReference type="Gene3D" id="4.10.60.10">
    <property type="entry name" value="Zinc finger, CCHC-type"/>
    <property type="match status" value="1"/>
</dbReference>
<evidence type="ECO:0000256" key="10">
    <source>
        <dbReference type="ARBA" id="ARBA00048778"/>
    </source>
</evidence>
<dbReference type="PANTHER" id="PTHR11596">
    <property type="entry name" value="ALKALINE PHOSPHATASE"/>
    <property type="match status" value="1"/>
</dbReference>
<name>A0AA88YGC5_PINIB</name>
<comment type="cofactor">
    <cofactor evidence="15">
        <name>Zn(2+)</name>
        <dbReference type="ChEBI" id="CHEBI:29105"/>
    </cofactor>
    <text evidence="15">Binds 2 Zn(2+) ions.</text>
</comment>
<comment type="similarity">
    <text evidence="17">Belongs to the alkaline phosphatase family.</text>
</comment>
<keyword evidence="21" id="KW-1185">Reference proteome</keyword>
<accession>A0AA88YGC5</accession>
<dbReference type="InterPro" id="IPR036875">
    <property type="entry name" value="Znf_CCHC_sf"/>
</dbReference>
<evidence type="ECO:0000259" key="19">
    <source>
        <dbReference type="PROSITE" id="PS50158"/>
    </source>
</evidence>
<comment type="catalytic activity">
    <reaction evidence="10">
        <text>ATP + H2O = ADP + phosphate + H(+)</text>
        <dbReference type="Rhea" id="RHEA:13065"/>
        <dbReference type="ChEBI" id="CHEBI:15377"/>
        <dbReference type="ChEBI" id="CHEBI:15378"/>
        <dbReference type="ChEBI" id="CHEBI:30616"/>
        <dbReference type="ChEBI" id="CHEBI:43474"/>
        <dbReference type="ChEBI" id="CHEBI:456216"/>
    </reaction>
    <physiologicalReaction direction="left-to-right" evidence="10">
        <dbReference type="Rhea" id="RHEA:13066"/>
    </physiologicalReaction>
</comment>
<comment type="catalytic activity">
    <reaction evidence="5">
        <text>AMP + H2O = adenosine + phosphate</text>
        <dbReference type="Rhea" id="RHEA:29375"/>
        <dbReference type="ChEBI" id="CHEBI:15377"/>
        <dbReference type="ChEBI" id="CHEBI:16335"/>
        <dbReference type="ChEBI" id="CHEBI:43474"/>
        <dbReference type="ChEBI" id="CHEBI:456215"/>
    </reaction>
    <physiologicalReaction direction="left-to-right" evidence="5">
        <dbReference type="Rhea" id="RHEA:29376"/>
    </physiologicalReaction>
</comment>
<feature type="domain" description="CCHC-type" evidence="19">
    <location>
        <begin position="353"/>
        <end position="368"/>
    </location>
</feature>
<comment type="catalytic activity">
    <reaction evidence="4">
        <text>a phosphate monoester + H2O = an alcohol + phosphate</text>
        <dbReference type="Rhea" id="RHEA:15017"/>
        <dbReference type="ChEBI" id="CHEBI:15377"/>
        <dbReference type="ChEBI" id="CHEBI:30879"/>
        <dbReference type="ChEBI" id="CHEBI:43474"/>
        <dbReference type="ChEBI" id="CHEBI:67140"/>
        <dbReference type="EC" id="3.1.3.1"/>
    </reaction>
    <physiologicalReaction direction="left-to-right" evidence="4">
        <dbReference type="Rhea" id="RHEA:15018"/>
    </physiologicalReaction>
</comment>
<evidence type="ECO:0000256" key="1">
    <source>
        <dbReference type="ARBA" id="ARBA00011738"/>
    </source>
</evidence>
<protein>
    <recommendedName>
        <fullName evidence="7">Alkaline phosphatase, tissue-nonspecific isozyme</fullName>
        <ecNumber evidence="2">3.1.3.1</ecNumber>
    </recommendedName>
    <alternativeName>
        <fullName evidence="8">Phosphoamidase</fullName>
    </alternativeName>
</protein>
<evidence type="ECO:0000256" key="12">
    <source>
        <dbReference type="ARBA" id="ARBA00049444"/>
    </source>
</evidence>
<comment type="catalytic activity">
    <reaction evidence="9">
        <text>diphosphate + H2O = 2 phosphate + H(+)</text>
        <dbReference type="Rhea" id="RHEA:24576"/>
        <dbReference type="ChEBI" id="CHEBI:15377"/>
        <dbReference type="ChEBI" id="CHEBI:15378"/>
        <dbReference type="ChEBI" id="CHEBI:33019"/>
        <dbReference type="ChEBI" id="CHEBI:43474"/>
    </reaction>
    <physiologicalReaction direction="left-to-right" evidence="9">
        <dbReference type="Rhea" id="RHEA:24577"/>
    </physiologicalReaction>
</comment>
<evidence type="ECO:0000256" key="9">
    <source>
        <dbReference type="ARBA" id="ARBA00048097"/>
    </source>
</evidence>
<dbReference type="Pfam" id="PF00098">
    <property type="entry name" value="zf-CCHC"/>
    <property type="match status" value="1"/>
</dbReference>
<dbReference type="AlphaFoldDB" id="A0AA88YGC5"/>
<dbReference type="GO" id="GO:0008270">
    <property type="term" value="F:zinc ion binding"/>
    <property type="evidence" value="ECO:0007669"/>
    <property type="project" value="UniProtKB-KW"/>
</dbReference>